<gene>
    <name evidence="2" type="ORF">OC846_005893</name>
</gene>
<feature type="compositionally biased region" description="Polar residues" evidence="1">
    <location>
        <begin position="304"/>
        <end position="318"/>
    </location>
</feature>
<feature type="compositionally biased region" description="Polar residues" evidence="1">
    <location>
        <begin position="18"/>
        <end position="36"/>
    </location>
</feature>
<comment type="caution">
    <text evidence="2">The sequence shown here is derived from an EMBL/GenBank/DDBJ whole genome shotgun (WGS) entry which is preliminary data.</text>
</comment>
<feature type="compositionally biased region" description="Polar residues" evidence="1">
    <location>
        <begin position="218"/>
        <end position="249"/>
    </location>
</feature>
<evidence type="ECO:0000313" key="2">
    <source>
        <dbReference type="EMBL" id="KAK0544861.1"/>
    </source>
</evidence>
<feature type="compositionally biased region" description="Basic and acidic residues" evidence="1">
    <location>
        <begin position="266"/>
        <end position="280"/>
    </location>
</feature>
<name>A0AAN6GMH1_9BASI</name>
<proteinExistence type="predicted"/>
<feature type="region of interest" description="Disordered" evidence="1">
    <location>
        <begin position="1"/>
        <end position="40"/>
    </location>
</feature>
<keyword evidence="3" id="KW-1185">Reference proteome</keyword>
<dbReference type="AlphaFoldDB" id="A0AAN6GMH1"/>
<accession>A0AAN6GMH1</accession>
<protein>
    <submittedName>
        <fullName evidence="2">Uncharacterized protein</fullName>
    </submittedName>
</protein>
<feature type="compositionally biased region" description="Basic and acidic residues" evidence="1">
    <location>
        <begin position="289"/>
        <end position="302"/>
    </location>
</feature>
<reference evidence="2" key="1">
    <citation type="journal article" date="2023" name="PhytoFront">
        <title>Draft Genome Resources of Seven Strains of Tilletia horrida, Causal Agent of Kernel Smut of Rice.</title>
        <authorList>
            <person name="Khanal S."/>
            <person name="Antony Babu S."/>
            <person name="Zhou X.G."/>
        </authorList>
    </citation>
    <scope>NUCLEOTIDE SEQUENCE</scope>
    <source>
        <strain evidence="2">TX6</strain>
    </source>
</reference>
<feature type="compositionally biased region" description="Basic and acidic residues" evidence="1">
    <location>
        <begin position="80"/>
        <end position="98"/>
    </location>
</feature>
<sequence>MLQTQVRATERGSGAEADTSQGAEDAQQDPSQSDTPSEVEVQQLLLSHDTVMHEAMHPDILAAKEVLERLTLHDDEDDGSFLHDEHRRGLDRSEETQHNPRSGRYGQSRVLLDSENSIGGSPVAEHLDTTQPALKVDKGKQRHISPAGTFSGTEASWEFAEVNNVHDEPNQGVSTAQLSSFFPGQSSLIVSGADKHAADVSTSLEEVSFSTIAAELSASSAADTSYNTGGTSTSPDTSLNTTGPSTSRLAQKKHTKGRPSDSSLSIKEDQAARRDSRDSRSASPRPRRDHGGHATRASRDLEYDSSSYSEQGTTSASRKPTENSREVPLWELNGHEIRFTETFRAAGDCILDICKYGIVDPSVMADLAHLTVNLLRTNPDNSEPDPLAGPNDNALLIDFGSVNRSFTVMHARWLPCMVDIAAFSQTYREFKFDAAFSIEAKKKLQDTMTAYAKRHSGDPTSDHPPDKAATAAAAKKALEISTIGAKINGLAAILGSTSFLPFLLLSPQFTNYHKLKATNQHTFLCALSFLLRGGIPIIPAGMKDTERQWGYAVLFGAQVILPYALRWYLESASALFDKRTDRDGQPTKTPIRDVLYVAENRDSTHVQPTRNNSSEGVPLPSLDFGLMTGYGRRSRPHMGPPTWMLSPNYHKHGRNDEPAPEMNAAVVAAKDAAIASKSEHFTLADIFKKSIPQHHVAVSPLASSPTITLHASAQNISAWGPKYADQRKILRNHPKLQMLDIAARRGDWLAPTSHGQVPHAPTADYLWDRMKEVGMQPSMFFELEDGD</sequence>
<organism evidence="2 3">
    <name type="scientific">Tilletia horrida</name>
    <dbReference type="NCBI Taxonomy" id="155126"/>
    <lineage>
        <taxon>Eukaryota</taxon>
        <taxon>Fungi</taxon>
        <taxon>Dikarya</taxon>
        <taxon>Basidiomycota</taxon>
        <taxon>Ustilaginomycotina</taxon>
        <taxon>Exobasidiomycetes</taxon>
        <taxon>Tilletiales</taxon>
        <taxon>Tilletiaceae</taxon>
        <taxon>Tilletia</taxon>
    </lineage>
</organism>
<feature type="region of interest" description="Disordered" evidence="1">
    <location>
        <begin position="218"/>
        <end position="327"/>
    </location>
</feature>
<dbReference type="EMBL" id="JAPDMZ010000258">
    <property type="protein sequence ID" value="KAK0544861.1"/>
    <property type="molecule type" value="Genomic_DNA"/>
</dbReference>
<feature type="region of interest" description="Disordered" evidence="1">
    <location>
        <begin position="76"/>
        <end position="109"/>
    </location>
</feature>
<evidence type="ECO:0000256" key="1">
    <source>
        <dbReference type="SAM" id="MobiDB-lite"/>
    </source>
</evidence>
<evidence type="ECO:0000313" key="3">
    <source>
        <dbReference type="Proteomes" id="UP001176517"/>
    </source>
</evidence>
<dbReference type="Proteomes" id="UP001176517">
    <property type="component" value="Unassembled WGS sequence"/>
</dbReference>